<evidence type="ECO:0000313" key="3">
    <source>
        <dbReference type="Proteomes" id="UP001164746"/>
    </source>
</evidence>
<feature type="domain" description="Chitin-binding type-2" evidence="1">
    <location>
        <begin position="76"/>
        <end position="136"/>
    </location>
</feature>
<keyword evidence="3" id="KW-1185">Reference proteome</keyword>
<dbReference type="EMBL" id="CP111015">
    <property type="protein sequence ID" value="WAR03037.1"/>
    <property type="molecule type" value="Genomic_DNA"/>
</dbReference>
<evidence type="ECO:0000313" key="2">
    <source>
        <dbReference type="EMBL" id="WAR03037.1"/>
    </source>
</evidence>
<reference evidence="2" key="1">
    <citation type="submission" date="2022-11" db="EMBL/GenBank/DDBJ databases">
        <title>Centuries of genome instability and evolution in soft-shell clam transmissible cancer (bioRxiv).</title>
        <authorList>
            <person name="Hart S.F.M."/>
            <person name="Yonemitsu M.A."/>
            <person name="Giersch R.M."/>
            <person name="Beal B.F."/>
            <person name="Arriagada G."/>
            <person name="Davis B.W."/>
            <person name="Ostrander E.A."/>
            <person name="Goff S.P."/>
            <person name="Metzger M.J."/>
        </authorList>
    </citation>
    <scope>NUCLEOTIDE SEQUENCE</scope>
    <source>
        <strain evidence="2">MELC-2E11</strain>
        <tissue evidence="2">Siphon/mantle</tissue>
    </source>
</reference>
<dbReference type="Pfam" id="PF01607">
    <property type="entry name" value="CBM_14"/>
    <property type="match status" value="1"/>
</dbReference>
<dbReference type="PROSITE" id="PS50940">
    <property type="entry name" value="CHIT_BIND_II"/>
    <property type="match status" value="1"/>
</dbReference>
<dbReference type="InterPro" id="IPR002557">
    <property type="entry name" value="Chitin-bd_dom"/>
</dbReference>
<organism evidence="2 3">
    <name type="scientific">Mya arenaria</name>
    <name type="common">Soft-shell clam</name>
    <dbReference type="NCBI Taxonomy" id="6604"/>
    <lineage>
        <taxon>Eukaryota</taxon>
        <taxon>Metazoa</taxon>
        <taxon>Spiralia</taxon>
        <taxon>Lophotrochozoa</taxon>
        <taxon>Mollusca</taxon>
        <taxon>Bivalvia</taxon>
        <taxon>Autobranchia</taxon>
        <taxon>Heteroconchia</taxon>
        <taxon>Euheterodonta</taxon>
        <taxon>Imparidentia</taxon>
        <taxon>Neoheterodontei</taxon>
        <taxon>Myida</taxon>
        <taxon>Myoidea</taxon>
        <taxon>Myidae</taxon>
        <taxon>Mya</taxon>
    </lineage>
</organism>
<dbReference type="InterPro" id="IPR036508">
    <property type="entry name" value="Chitin-bd_dom_sf"/>
</dbReference>
<proteinExistence type="predicted"/>
<dbReference type="Proteomes" id="UP001164746">
    <property type="component" value="Chromosome 4"/>
</dbReference>
<evidence type="ECO:0000259" key="1">
    <source>
        <dbReference type="PROSITE" id="PS50940"/>
    </source>
</evidence>
<accession>A0ABY7DZ70</accession>
<dbReference type="SUPFAM" id="SSF57625">
    <property type="entry name" value="Invertebrate chitin-binding proteins"/>
    <property type="match status" value="1"/>
</dbReference>
<gene>
    <name evidence="2" type="ORF">MAR_009595</name>
</gene>
<dbReference type="SMART" id="SM00494">
    <property type="entry name" value="ChtBD2"/>
    <property type="match status" value="1"/>
</dbReference>
<name>A0ABY7DZ70_MYAAR</name>
<protein>
    <recommendedName>
        <fullName evidence="1">Chitin-binding type-2 domain-containing protein</fullName>
    </recommendedName>
</protein>
<dbReference type="Gene3D" id="2.170.140.10">
    <property type="entry name" value="Chitin binding domain"/>
    <property type="match status" value="1"/>
</dbReference>
<sequence length="138" mass="15115">MSIAMQPNNCLIYPPSERVFGVQLHGAGRWGVRGGLPDGHQVRQSDCQPPNLHATQGHQLGYMAFALNVNTPCGTFRDCSIRDDGGFPDLETHCAWYFMCSYGIFYGHHKCAGGLVWNSVLQTCDFPGNTLPPCGTKP</sequence>